<dbReference type="SUPFAM" id="SSF52172">
    <property type="entry name" value="CheY-like"/>
    <property type="match status" value="1"/>
</dbReference>
<dbReference type="PANTHER" id="PTHR43228">
    <property type="entry name" value="TWO-COMPONENT RESPONSE REGULATOR"/>
    <property type="match status" value="1"/>
</dbReference>
<feature type="domain" description="Response regulatory" evidence="1">
    <location>
        <begin position="3"/>
        <end position="118"/>
    </location>
</feature>
<dbReference type="SMART" id="SM00448">
    <property type="entry name" value="REC"/>
    <property type="match status" value="1"/>
</dbReference>
<dbReference type="InterPro" id="IPR011006">
    <property type="entry name" value="CheY-like_superfamily"/>
</dbReference>
<dbReference type="PANTHER" id="PTHR43228:SF1">
    <property type="entry name" value="TWO-COMPONENT RESPONSE REGULATOR ARR22"/>
    <property type="match status" value="1"/>
</dbReference>
<gene>
    <name evidence="2" type="ORF">LCGC14_1868420</name>
</gene>
<accession>A0A0F9J4F8</accession>
<dbReference type="PROSITE" id="PS50110">
    <property type="entry name" value="RESPONSE_REGULATORY"/>
    <property type="match status" value="1"/>
</dbReference>
<organism evidence="2">
    <name type="scientific">marine sediment metagenome</name>
    <dbReference type="NCBI Taxonomy" id="412755"/>
    <lineage>
        <taxon>unclassified sequences</taxon>
        <taxon>metagenomes</taxon>
        <taxon>ecological metagenomes</taxon>
    </lineage>
</organism>
<dbReference type="InterPro" id="IPR052048">
    <property type="entry name" value="ST_Response_Regulator"/>
</dbReference>
<evidence type="ECO:0000313" key="2">
    <source>
        <dbReference type="EMBL" id="KKL94067.1"/>
    </source>
</evidence>
<evidence type="ECO:0000259" key="1">
    <source>
        <dbReference type="PROSITE" id="PS50110"/>
    </source>
</evidence>
<dbReference type="EMBL" id="LAZR01019024">
    <property type="protein sequence ID" value="KKL94067.1"/>
    <property type="molecule type" value="Genomic_DNA"/>
</dbReference>
<dbReference type="GO" id="GO:0000160">
    <property type="term" value="P:phosphorelay signal transduction system"/>
    <property type="evidence" value="ECO:0007669"/>
    <property type="project" value="InterPro"/>
</dbReference>
<sequence length="121" mass="13183">MVRVMIADDSKAIRIALKDMVSIGKHELVAEAADGTEAVEKFVDLKPDVLLLDLVLPDKDGLTVLKEIKETNPNAKIIMISVVDNKQMIQDCISAGALAYITKPFTADDVLKSISFAVQEN</sequence>
<reference evidence="2" key="1">
    <citation type="journal article" date="2015" name="Nature">
        <title>Complex archaea that bridge the gap between prokaryotes and eukaryotes.</title>
        <authorList>
            <person name="Spang A."/>
            <person name="Saw J.H."/>
            <person name="Jorgensen S.L."/>
            <person name="Zaremba-Niedzwiedzka K."/>
            <person name="Martijn J."/>
            <person name="Lind A.E."/>
            <person name="van Eijk R."/>
            <person name="Schleper C."/>
            <person name="Guy L."/>
            <person name="Ettema T.J."/>
        </authorList>
    </citation>
    <scope>NUCLEOTIDE SEQUENCE</scope>
</reference>
<protein>
    <recommendedName>
        <fullName evidence="1">Response regulatory domain-containing protein</fullName>
    </recommendedName>
</protein>
<comment type="caution">
    <text evidence="2">The sequence shown here is derived from an EMBL/GenBank/DDBJ whole genome shotgun (WGS) entry which is preliminary data.</text>
</comment>
<proteinExistence type="predicted"/>
<dbReference type="AlphaFoldDB" id="A0A0F9J4F8"/>
<name>A0A0F9J4F8_9ZZZZ</name>
<dbReference type="InterPro" id="IPR001789">
    <property type="entry name" value="Sig_transdc_resp-reg_receiver"/>
</dbReference>
<dbReference type="Gene3D" id="3.40.50.2300">
    <property type="match status" value="1"/>
</dbReference>
<dbReference type="Pfam" id="PF00072">
    <property type="entry name" value="Response_reg"/>
    <property type="match status" value="1"/>
</dbReference>